<evidence type="ECO:0000313" key="4">
    <source>
        <dbReference type="Proteomes" id="UP001283341"/>
    </source>
</evidence>
<dbReference type="PANTHER" id="PTHR38793">
    <property type="entry name" value="SLATT_FUNGAL DOMAIN-CONTAINING PROTEIN-RELATED"/>
    <property type="match status" value="1"/>
</dbReference>
<dbReference type="PANTHER" id="PTHR38793:SF1">
    <property type="entry name" value="SMODS AND SLOG-ASSOCIATING 2TM EFFECTOR DOMAIN-CONTAINING PROTEIN"/>
    <property type="match status" value="1"/>
</dbReference>
<proteinExistence type="predicted"/>
<dbReference type="InterPro" id="IPR041622">
    <property type="entry name" value="SLATT_fungi"/>
</dbReference>
<sequence>MANAGRDPSHLSYPPMHAADERMSDTADSFFKSERPSSIPVPSGRSNIAATAAAVPTRRPKSSAFGVAQHRFLSPAEWARVAHGLGAIREGETHSVVHPTCWYWPPKGLPDGLYKDVIFQRSKYYIKFEILSTIRWFLMILQIIFGAILTALGSVNANVHPGIPITVLAAVNTVGAGLLALMHNSGLPDRYRLNKVEFTKVEDFLKEILDTGIVESGQTVDDILSECFTRFQIAKATVLINMPDHYTTSSTTPREKSMVLCPDPPVHFSSGHP</sequence>
<dbReference type="NCBIfam" id="NF033635">
    <property type="entry name" value="SLATT_fungal"/>
    <property type="match status" value="1"/>
</dbReference>
<keyword evidence="4" id="KW-1185">Reference proteome</keyword>
<reference evidence="3" key="2">
    <citation type="submission" date="2023-06" db="EMBL/GenBank/DDBJ databases">
        <authorList>
            <consortium name="Lawrence Berkeley National Laboratory"/>
            <person name="Haridas S."/>
            <person name="Hensen N."/>
            <person name="Bonometti L."/>
            <person name="Westerberg I."/>
            <person name="Brannstrom I.O."/>
            <person name="Guillou S."/>
            <person name="Cros-Aarteil S."/>
            <person name="Calhoun S."/>
            <person name="Kuo A."/>
            <person name="Mondo S."/>
            <person name="Pangilinan J."/>
            <person name="Riley R."/>
            <person name="Labutti K."/>
            <person name="Andreopoulos B."/>
            <person name="Lipzen A."/>
            <person name="Chen C."/>
            <person name="Yanf M."/>
            <person name="Daum C."/>
            <person name="Ng V."/>
            <person name="Clum A."/>
            <person name="Steindorff A."/>
            <person name="Ohm R."/>
            <person name="Martin F."/>
            <person name="Silar P."/>
            <person name="Natvig D."/>
            <person name="Lalanne C."/>
            <person name="Gautier V."/>
            <person name="Ament-Velasquez S.L."/>
            <person name="Kruys A."/>
            <person name="Hutchinson M.I."/>
            <person name="Powell A.J."/>
            <person name="Barry K."/>
            <person name="Miller A.N."/>
            <person name="Grigoriev I.V."/>
            <person name="Debuchy R."/>
            <person name="Gladieux P."/>
            <person name="Thoren M.H."/>
            <person name="Johannesson H."/>
        </authorList>
    </citation>
    <scope>NUCLEOTIDE SEQUENCE</scope>
    <source>
        <strain evidence="3">CBS 118394</strain>
    </source>
</reference>
<organism evidence="3 4">
    <name type="scientific">Apodospora peruviana</name>
    <dbReference type="NCBI Taxonomy" id="516989"/>
    <lineage>
        <taxon>Eukaryota</taxon>
        <taxon>Fungi</taxon>
        <taxon>Dikarya</taxon>
        <taxon>Ascomycota</taxon>
        <taxon>Pezizomycotina</taxon>
        <taxon>Sordariomycetes</taxon>
        <taxon>Sordariomycetidae</taxon>
        <taxon>Sordariales</taxon>
        <taxon>Lasiosphaeriaceae</taxon>
        <taxon>Apodospora</taxon>
    </lineage>
</organism>
<feature type="transmembrane region" description="Helical" evidence="1">
    <location>
        <begin position="163"/>
        <end position="182"/>
    </location>
</feature>
<keyword evidence="1" id="KW-0812">Transmembrane</keyword>
<dbReference type="Pfam" id="PF18142">
    <property type="entry name" value="SLATT_fungal"/>
    <property type="match status" value="1"/>
</dbReference>
<evidence type="ECO:0000259" key="2">
    <source>
        <dbReference type="Pfam" id="PF18142"/>
    </source>
</evidence>
<protein>
    <recommendedName>
        <fullName evidence="2">SMODS and SLOG-associating 2TM effector domain-containing protein</fullName>
    </recommendedName>
</protein>
<reference evidence="3" key="1">
    <citation type="journal article" date="2023" name="Mol. Phylogenet. Evol.">
        <title>Genome-scale phylogeny and comparative genomics of the fungal order Sordariales.</title>
        <authorList>
            <person name="Hensen N."/>
            <person name="Bonometti L."/>
            <person name="Westerberg I."/>
            <person name="Brannstrom I.O."/>
            <person name="Guillou S."/>
            <person name="Cros-Aarteil S."/>
            <person name="Calhoun S."/>
            <person name="Haridas S."/>
            <person name="Kuo A."/>
            <person name="Mondo S."/>
            <person name="Pangilinan J."/>
            <person name="Riley R."/>
            <person name="LaButti K."/>
            <person name="Andreopoulos B."/>
            <person name="Lipzen A."/>
            <person name="Chen C."/>
            <person name="Yan M."/>
            <person name="Daum C."/>
            <person name="Ng V."/>
            <person name="Clum A."/>
            <person name="Steindorff A."/>
            <person name="Ohm R.A."/>
            <person name="Martin F."/>
            <person name="Silar P."/>
            <person name="Natvig D.O."/>
            <person name="Lalanne C."/>
            <person name="Gautier V."/>
            <person name="Ament-Velasquez S.L."/>
            <person name="Kruys A."/>
            <person name="Hutchinson M.I."/>
            <person name="Powell A.J."/>
            <person name="Barry K."/>
            <person name="Miller A.N."/>
            <person name="Grigoriev I.V."/>
            <person name="Debuchy R."/>
            <person name="Gladieux P."/>
            <person name="Hiltunen Thoren M."/>
            <person name="Johannesson H."/>
        </authorList>
    </citation>
    <scope>NUCLEOTIDE SEQUENCE</scope>
    <source>
        <strain evidence="3">CBS 118394</strain>
    </source>
</reference>
<dbReference type="Proteomes" id="UP001283341">
    <property type="component" value="Unassembled WGS sequence"/>
</dbReference>
<feature type="domain" description="SMODS and SLOG-associating 2TM effector" evidence="2">
    <location>
        <begin position="117"/>
        <end position="236"/>
    </location>
</feature>
<accession>A0AAE0I7Z4</accession>
<keyword evidence="1" id="KW-1133">Transmembrane helix</keyword>
<evidence type="ECO:0000256" key="1">
    <source>
        <dbReference type="SAM" id="Phobius"/>
    </source>
</evidence>
<feature type="transmembrane region" description="Helical" evidence="1">
    <location>
        <begin position="136"/>
        <end position="157"/>
    </location>
</feature>
<evidence type="ECO:0000313" key="3">
    <source>
        <dbReference type="EMBL" id="KAK3319341.1"/>
    </source>
</evidence>
<dbReference type="AlphaFoldDB" id="A0AAE0I7Z4"/>
<gene>
    <name evidence="3" type="ORF">B0H66DRAFT_267144</name>
</gene>
<comment type="caution">
    <text evidence="3">The sequence shown here is derived from an EMBL/GenBank/DDBJ whole genome shotgun (WGS) entry which is preliminary data.</text>
</comment>
<name>A0AAE0I7Z4_9PEZI</name>
<dbReference type="EMBL" id="JAUEDM010000004">
    <property type="protein sequence ID" value="KAK3319341.1"/>
    <property type="molecule type" value="Genomic_DNA"/>
</dbReference>
<keyword evidence="1" id="KW-0472">Membrane</keyword>